<organism evidence="2 3">
    <name type="scientific">Paenimyroides ceti</name>
    <dbReference type="NCBI Taxonomy" id="395087"/>
    <lineage>
        <taxon>Bacteria</taxon>
        <taxon>Pseudomonadati</taxon>
        <taxon>Bacteroidota</taxon>
        <taxon>Flavobacteriia</taxon>
        <taxon>Flavobacteriales</taxon>
        <taxon>Flavobacteriaceae</taxon>
        <taxon>Paenimyroides</taxon>
    </lineage>
</organism>
<accession>A0ABT8CVA0</accession>
<evidence type="ECO:0000313" key="3">
    <source>
        <dbReference type="Proteomes" id="UP001242368"/>
    </source>
</evidence>
<dbReference type="EMBL" id="JAUFQU010000001">
    <property type="protein sequence ID" value="MDN3708439.1"/>
    <property type="molecule type" value="Genomic_DNA"/>
</dbReference>
<dbReference type="Proteomes" id="UP001242368">
    <property type="component" value="Unassembled WGS sequence"/>
</dbReference>
<sequence>MKTTIFTSLGMLLTLAAQAQTNSSNVTLNVRLNPIQTLVVNPSAEHKTVNLDYITEADYANGVSQARENHLTVYSTGGFQVKVNSAGSALENQNGAGANGHIQANTIQIVPSAGSSAINGAQYTSQSLANEQKTIVSSTTGGVDKTFNIQYKGAGAETYLNYYVAGQNPTVYTTQVTYTIVAQ</sequence>
<keyword evidence="1" id="KW-0732">Signal</keyword>
<dbReference type="RefSeq" id="WP_290364305.1">
    <property type="nucleotide sequence ID" value="NZ_JAUFQU010000001.1"/>
</dbReference>
<evidence type="ECO:0000256" key="1">
    <source>
        <dbReference type="SAM" id="SignalP"/>
    </source>
</evidence>
<proteinExistence type="predicted"/>
<feature type="chain" id="PRO_5047413608" evidence="1">
    <location>
        <begin position="20"/>
        <end position="183"/>
    </location>
</feature>
<reference evidence="3" key="1">
    <citation type="journal article" date="2019" name="Int. J. Syst. Evol. Microbiol.">
        <title>The Global Catalogue of Microorganisms (GCM) 10K type strain sequencing project: providing services to taxonomists for standard genome sequencing and annotation.</title>
        <authorList>
            <consortium name="The Broad Institute Genomics Platform"/>
            <consortium name="The Broad Institute Genome Sequencing Center for Infectious Disease"/>
            <person name="Wu L."/>
            <person name="Ma J."/>
        </authorList>
    </citation>
    <scope>NUCLEOTIDE SEQUENCE [LARGE SCALE GENOMIC DNA]</scope>
    <source>
        <strain evidence="3">CECT 7184</strain>
    </source>
</reference>
<name>A0ABT8CVA0_9FLAO</name>
<comment type="caution">
    <text evidence="2">The sequence shown here is derived from an EMBL/GenBank/DDBJ whole genome shotgun (WGS) entry which is preliminary data.</text>
</comment>
<keyword evidence="3" id="KW-1185">Reference proteome</keyword>
<gene>
    <name evidence="2" type="ORF">QW060_15160</name>
</gene>
<protein>
    <submittedName>
        <fullName evidence="2">Uncharacterized protein</fullName>
    </submittedName>
</protein>
<feature type="signal peptide" evidence="1">
    <location>
        <begin position="1"/>
        <end position="19"/>
    </location>
</feature>
<evidence type="ECO:0000313" key="2">
    <source>
        <dbReference type="EMBL" id="MDN3708439.1"/>
    </source>
</evidence>